<dbReference type="PANTHER" id="PTHR12126">
    <property type="entry name" value="NADH-UBIQUINONE OXIDOREDUCTASE 39 KDA SUBUNIT-RELATED"/>
    <property type="match status" value="1"/>
</dbReference>
<name>A0A3D3R4T6_9PLAN</name>
<gene>
    <name evidence="2" type="ORF">DIT97_12840</name>
</gene>
<evidence type="ECO:0000313" key="2">
    <source>
        <dbReference type="EMBL" id="HCO23884.1"/>
    </source>
</evidence>
<dbReference type="GO" id="GO:0044877">
    <property type="term" value="F:protein-containing complex binding"/>
    <property type="evidence" value="ECO:0007669"/>
    <property type="project" value="TreeGrafter"/>
</dbReference>
<dbReference type="SUPFAM" id="SSF51735">
    <property type="entry name" value="NAD(P)-binding Rossmann-fold domains"/>
    <property type="match status" value="1"/>
</dbReference>
<feature type="domain" description="NAD-dependent epimerase/dehydratase" evidence="1">
    <location>
        <begin position="91"/>
        <end position="211"/>
    </location>
</feature>
<dbReference type="Gene3D" id="3.40.50.720">
    <property type="entry name" value="NAD(P)-binding Rossmann-like Domain"/>
    <property type="match status" value="1"/>
</dbReference>
<dbReference type="Pfam" id="PF01370">
    <property type="entry name" value="Epimerase"/>
    <property type="match status" value="1"/>
</dbReference>
<comment type="caution">
    <text evidence="2">The sequence shown here is derived from an EMBL/GenBank/DDBJ whole genome shotgun (WGS) entry which is preliminary data.</text>
</comment>
<dbReference type="InterPro" id="IPR036291">
    <property type="entry name" value="NAD(P)-bd_dom_sf"/>
</dbReference>
<evidence type="ECO:0000313" key="3">
    <source>
        <dbReference type="Proteomes" id="UP000263642"/>
    </source>
</evidence>
<dbReference type="InterPro" id="IPR001509">
    <property type="entry name" value="Epimerase_deHydtase"/>
</dbReference>
<sequence length="300" mass="33728">MSNPPRVIGVIGARSPVGQCLFSNEIPHATDRVEQFVAFTRGDLPEEQNTGTTVEWRSLIDSSRQPAQSEPITDWISLAPIWALSEHFKLLSEYGARRIVVLSSTSRFTKTESIDAGEQQMAQQLIEGELELQTWAEASQISWIILRPTLIYGFGRDKNIASVARFIRRWNCFPLLGNAQGKRQPIHAADVAVASLQALRTETVANQAYNISGAETLTYREMIVRVFHALKRKPRFVRIPLTLFRVGTAIVRILPRFRNLTAGMAERMNADLIFDHSEAVHDFGFQPRPFELNSDDVAGP</sequence>
<dbReference type="AlphaFoldDB" id="A0A3D3R4T6"/>
<dbReference type="InterPro" id="IPR051207">
    <property type="entry name" value="ComplexI_NDUFA9_subunit"/>
</dbReference>
<dbReference type="PANTHER" id="PTHR12126:SF11">
    <property type="entry name" value="NADH DEHYDROGENASE [UBIQUINONE] 1 ALPHA SUBCOMPLEX SUBUNIT 9, MITOCHONDRIAL"/>
    <property type="match status" value="1"/>
</dbReference>
<evidence type="ECO:0000259" key="1">
    <source>
        <dbReference type="Pfam" id="PF01370"/>
    </source>
</evidence>
<protein>
    <submittedName>
        <fullName evidence="2">Epimerase</fullName>
    </submittedName>
</protein>
<reference evidence="2 3" key="1">
    <citation type="journal article" date="2018" name="Nat. Biotechnol.">
        <title>A standardized bacterial taxonomy based on genome phylogeny substantially revises the tree of life.</title>
        <authorList>
            <person name="Parks D.H."/>
            <person name="Chuvochina M."/>
            <person name="Waite D.W."/>
            <person name="Rinke C."/>
            <person name="Skarshewski A."/>
            <person name="Chaumeil P.A."/>
            <person name="Hugenholtz P."/>
        </authorList>
    </citation>
    <scope>NUCLEOTIDE SEQUENCE [LARGE SCALE GENOMIC DNA]</scope>
    <source>
        <strain evidence="2">UBA9375</strain>
    </source>
</reference>
<accession>A0A3D3R4T6</accession>
<dbReference type="Proteomes" id="UP000263642">
    <property type="component" value="Unassembled WGS sequence"/>
</dbReference>
<proteinExistence type="predicted"/>
<dbReference type="EMBL" id="DQAY01000073">
    <property type="protein sequence ID" value="HCO23884.1"/>
    <property type="molecule type" value="Genomic_DNA"/>
</dbReference>
<organism evidence="2 3">
    <name type="scientific">Gimesia maris</name>
    <dbReference type="NCBI Taxonomy" id="122"/>
    <lineage>
        <taxon>Bacteria</taxon>
        <taxon>Pseudomonadati</taxon>
        <taxon>Planctomycetota</taxon>
        <taxon>Planctomycetia</taxon>
        <taxon>Planctomycetales</taxon>
        <taxon>Planctomycetaceae</taxon>
        <taxon>Gimesia</taxon>
    </lineage>
</organism>